<dbReference type="Proteomes" id="UP000188268">
    <property type="component" value="Unassembled WGS sequence"/>
</dbReference>
<accession>A0A1R3J971</accession>
<dbReference type="EMBL" id="AWWV01008335">
    <property type="protein sequence ID" value="OMO91336.1"/>
    <property type="molecule type" value="Genomic_DNA"/>
</dbReference>
<proteinExistence type="predicted"/>
<keyword evidence="1" id="KW-0472">Membrane</keyword>
<name>A0A1R3J971_COCAP</name>
<dbReference type="PANTHER" id="PTHR31721">
    <property type="entry name" value="OS06G0710300 PROTEIN"/>
    <property type="match status" value="1"/>
</dbReference>
<dbReference type="Gramene" id="OMO91336">
    <property type="protein sequence ID" value="OMO91336"/>
    <property type="gene ID" value="CCACVL1_07164"/>
</dbReference>
<keyword evidence="1" id="KW-1133">Transmembrane helix</keyword>
<keyword evidence="3" id="KW-1185">Reference proteome</keyword>
<dbReference type="STRING" id="210143.A0A1R3J971"/>
<feature type="transmembrane region" description="Helical" evidence="1">
    <location>
        <begin position="229"/>
        <end position="248"/>
    </location>
</feature>
<keyword evidence="1" id="KW-0812">Transmembrane</keyword>
<dbReference type="AlphaFoldDB" id="A0A1R3J971"/>
<dbReference type="OrthoDB" id="2020089at2759"/>
<organism evidence="2 3">
    <name type="scientific">Corchorus capsularis</name>
    <name type="common">Jute</name>
    <dbReference type="NCBI Taxonomy" id="210143"/>
    <lineage>
        <taxon>Eukaryota</taxon>
        <taxon>Viridiplantae</taxon>
        <taxon>Streptophyta</taxon>
        <taxon>Embryophyta</taxon>
        <taxon>Tracheophyta</taxon>
        <taxon>Spermatophyta</taxon>
        <taxon>Magnoliopsida</taxon>
        <taxon>eudicotyledons</taxon>
        <taxon>Gunneridae</taxon>
        <taxon>Pentapetalae</taxon>
        <taxon>rosids</taxon>
        <taxon>malvids</taxon>
        <taxon>Malvales</taxon>
        <taxon>Malvaceae</taxon>
        <taxon>Grewioideae</taxon>
        <taxon>Apeibeae</taxon>
        <taxon>Corchorus</taxon>
    </lineage>
</organism>
<evidence type="ECO:0000313" key="2">
    <source>
        <dbReference type="EMBL" id="OMO91336.1"/>
    </source>
</evidence>
<comment type="caution">
    <text evidence="2">The sequence shown here is derived from an EMBL/GenBank/DDBJ whole genome shotgun (WGS) entry which is preliminary data.</text>
</comment>
<gene>
    <name evidence="2" type="ORF">CCACVL1_07164</name>
</gene>
<protein>
    <submittedName>
        <fullName evidence="2">Uncharacterized protein</fullName>
    </submittedName>
</protein>
<dbReference type="PANTHER" id="PTHR31721:SF4">
    <property type="entry name" value="OS06G0710300 PROTEIN"/>
    <property type="match status" value="1"/>
</dbReference>
<feature type="transmembrane region" description="Helical" evidence="1">
    <location>
        <begin position="132"/>
        <end position="158"/>
    </location>
</feature>
<evidence type="ECO:0000313" key="3">
    <source>
        <dbReference type="Proteomes" id="UP000188268"/>
    </source>
</evidence>
<sequence length="327" mass="36611">MLCEFPTPKLGFGATLLYYSDAEFGAGERFPTQMSPIMKPPSPLRLRIPVPPILPFYNSFKFRPFLSNSKLDPYFHAPQFPLLTKSSASAPQIPRAATSSKFDTAAVFQASPTDNPQAFEETIEKVIYRCRFLTLLAVFGSLTGSILCFIKGCAYIVSSFMEYFVNRSKVILLLVEAIAYGYPGYSVYVVVSNDSSRKIRFVVVNAILVCIKYIDQLRLSCYRIGISDIYLLGTVMLVFGMGLYELFVSNLDIAKSQSKGEVTSRSNLFGLFALKERPRWLEIKSVSELKAKLGHDASFCYLSSITDVHEDEGAVYSVKTIVRQKLN</sequence>
<dbReference type="InterPro" id="IPR005134">
    <property type="entry name" value="UPF0114"/>
</dbReference>
<evidence type="ECO:0000256" key="1">
    <source>
        <dbReference type="SAM" id="Phobius"/>
    </source>
</evidence>
<reference evidence="2 3" key="1">
    <citation type="submission" date="2013-09" db="EMBL/GenBank/DDBJ databases">
        <title>Corchorus capsularis genome sequencing.</title>
        <authorList>
            <person name="Alam M."/>
            <person name="Haque M.S."/>
            <person name="Islam M.S."/>
            <person name="Emdad E.M."/>
            <person name="Islam M.M."/>
            <person name="Ahmed B."/>
            <person name="Halim A."/>
            <person name="Hossen Q.M.M."/>
            <person name="Hossain M.Z."/>
            <person name="Ahmed R."/>
            <person name="Khan M.M."/>
            <person name="Islam R."/>
            <person name="Rashid M.M."/>
            <person name="Khan S.A."/>
            <person name="Rahman M.S."/>
            <person name="Alam M."/>
        </authorList>
    </citation>
    <scope>NUCLEOTIDE SEQUENCE [LARGE SCALE GENOMIC DNA]</scope>
    <source>
        <strain evidence="3">cv. CVL-1</strain>
        <tissue evidence="2">Whole seedling</tissue>
    </source>
</reference>
<feature type="transmembrane region" description="Helical" evidence="1">
    <location>
        <begin position="170"/>
        <end position="191"/>
    </location>
</feature>
<dbReference type="Pfam" id="PF03350">
    <property type="entry name" value="UPF0114"/>
    <property type="match status" value="2"/>
</dbReference>